<dbReference type="AlphaFoldDB" id="A0A562RVW9"/>
<dbReference type="CDD" id="cd09854">
    <property type="entry name" value="PIN_VapC-like"/>
    <property type="match status" value="1"/>
</dbReference>
<keyword evidence="7" id="KW-0482">Metalloprotease</keyword>
<keyword evidence="4" id="KW-0479">Metal-binding</keyword>
<keyword evidence="6" id="KW-0862">Zinc</keyword>
<sequence length="953" mass="107187">MFFHGIHPGFRLSRIPAIAVACFFLFTGSLFALPDTRGWIHEKSDLPLHPDLITGTLDNGLRYVILPHHTPRNRASLHLNVQAGSFHETDSQQGLAHFVEHMAFNGSTHFPPGTLIHYFQSIGMSFGGDTNAHTGLGETVYHILLPQADADGLEKGLLVLSDYAHGLLFDENEIEREKGVILAEKRARDSARYRTGQALRRFLLPGIRSNERAPIGKKAIIEKGDRAELLDYYNTWYRPEYMMVILVGDVEPVEAESLITKHFAPIKARAPERQIPEMGKFQHKGDAFFHHAEPESGDVSVIIATSRMLSPRKDSIRSRKESLTLQLGSMLLRHRLSDRLSDPATPYTRAVAMADIQHETILSTRLVAISPQDKWEASLSLMEQELRKALTHGFSEEEMERVRREALSRIDRRIAGFSTTPSRKVADEIIRAMNTPRVFTSPEDDKALFADFIENMTAEDVLEAMKEAWGDDHRLIAITGNTGIDDHTALSRMRSVWKESTAIPVAAPDMAEAAIFPYLPEPEKTVQPLELISIEDLEFATARFANHTTLHVKQTDFEADTVRVLLSFGPGRAHEPEEWPGLSLAAPALVNLSGTATLDRPALARALAGKGMSVEFSVAQENFRFTASARPEDFSELMNLLRHRLLDPSFRTEAWELSRRWAEQQDRRMDSDIAATMQHMAPSFFASFDPRFSRPKASEMDEAMRLAAENWLAPAFRDAALEISVVGNVNPDLVIEEVGRYFGDLSRSPRKEKIIRPLSFNQGARATYWVATQIPSAQIRIGFPTTGLEPMEESRGLSLLARVLSDRIRREIREKQGLAYSPRSFHQASSVYKDYGGLYMHTGARPDQAAMVRKALMDVAEKLKKEGVSEEELRRARDPLMTGLKERFRNNNFWLAGVMAGSVEDPRQLDRVRTLESGYLEITTKDLTRLAEKWLQPDRASSITVLPVGEEGL</sequence>
<comment type="similarity">
    <text evidence="2 8">Belongs to the peptidase M16 family.</text>
</comment>
<evidence type="ECO:0000256" key="5">
    <source>
        <dbReference type="ARBA" id="ARBA00022801"/>
    </source>
</evidence>
<dbReference type="InterPro" id="IPR011765">
    <property type="entry name" value="Pept_M16_N"/>
</dbReference>
<evidence type="ECO:0000256" key="3">
    <source>
        <dbReference type="ARBA" id="ARBA00022670"/>
    </source>
</evidence>
<comment type="cofactor">
    <cofactor evidence="1">
        <name>Zn(2+)</name>
        <dbReference type="ChEBI" id="CHEBI:29105"/>
    </cofactor>
</comment>
<comment type="caution">
    <text evidence="11">The sequence shown here is derived from an EMBL/GenBank/DDBJ whole genome shotgun (WGS) entry which is preliminary data.</text>
</comment>
<dbReference type="OrthoDB" id="9811314at2"/>
<proteinExistence type="inferred from homology"/>
<dbReference type="InterPro" id="IPR050626">
    <property type="entry name" value="Peptidase_M16"/>
</dbReference>
<dbReference type="PROSITE" id="PS00143">
    <property type="entry name" value="INSULINASE"/>
    <property type="match status" value="1"/>
</dbReference>
<dbReference type="GO" id="GO:0046872">
    <property type="term" value="F:metal ion binding"/>
    <property type="evidence" value="ECO:0007669"/>
    <property type="project" value="UniProtKB-KW"/>
</dbReference>
<dbReference type="Gene3D" id="3.30.830.10">
    <property type="entry name" value="Metalloenzyme, LuxS/M16 peptidase-like"/>
    <property type="match status" value="4"/>
</dbReference>
<evidence type="ECO:0000313" key="12">
    <source>
        <dbReference type="Proteomes" id="UP000318307"/>
    </source>
</evidence>
<dbReference type="Pfam" id="PF05193">
    <property type="entry name" value="Peptidase_M16_C"/>
    <property type="match status" value="2"/>
</dbReference>
<dbReference type="RefSeq" id="WP_144683728.1">
    <property type="nucleotide sequence ID" value="NZ_VLLC01000008.1"/>
</dbReference>
<keyword evidence="12" id="KW-1185">Reference proteome</keyword>
<keyword evidence="3 11" id="KW-0645">Protease</keyword>
<evidence type="ECO:0000256" key="4">
    <source>
        <dbReference type="ARBA" id="ARBA00022723"/>
    </source>
</evidence>
<evidence type="ECO:0000256" key="2">
    <source>
        <dbReference type="ARBA" id="ARBA00007261"/>
    </source>
</evidence>
<feature type="domain" description="Peptidase M16 N-terminal" evidence="9">
    <location>
        <begin position="557"/>
        <end position="670"/>
    </location>
</feature>
<protein>
    <submittedName>
        <fullName evidence="11">Zinc protease</fullName>
    </submittedName>
</protein>
<gene>
    <name evidence="11" type="ORF">LZ24_01319</name>
</gene>
<dbReference type="GO" id="GO:0004222">
    <property type="term" value="F:metalloendopeptidase activity"/>
    <property type="evidence" value="ECO:0007669"/>
    <property type="project" value="InterPro"/>
</dbReference>
<evidence type="ECO:0000256" key="6">
    <source>
        <dbReference type="ARBA" id="ARBA00022833"/>
    </source>
</evidence>
<feature type="domain" description="Peptidase M16 C-terminal" evidence="10">
    <location>
        <begin position="717"/>
        <end position="878"/>
    </location>
</feature>
<dbReference type="SUPFAM" id="SSF63411">
    <property type="entry name" value="LuxS/MPP-like metallohydrolase"/>
    <property type="match status" value="4"/>
</dbReference>
<evidence type="ECO:0000259" key="10">
    <source>
        <dbReference type="Pfam" id="PF05193"/>
    </source>
</evidence>
<feature type="domain" description="Peptidase M16 C-terminal" evidence="10">
    <location>
        <begin position="226"/>
        <end position="404"/>
    </location>
</feature>
<dbReference type="EMBL" id="VLLC01000008">
    <property type="protein sequence ID" value="TWI73231.1"/>
    <property type="molecule type" value="Genomic_DNA"/>
</dbReference>
<dbReference type="PANTHER" id="PTHR43690">
    <property type="entry name" value="NARDILYSIN"/>
    <property type="match status" value="1"/>
</dbReference>
<organism evidence="11 12">
    <name type="scientific">Desulfobotulus alkaliphilus</name>
    <dbReference type="NCBI Taxonomy" id="622671"/>
    <lineage>
        <taxon>Bacteria</taxon>
        <taxon>Pseudomonadati</taxon>
        <taxon>Thermodesulfobacteriota</taxon>
        <taxon>Desulfobacteria</taxon>
        <taxon>Desulfobacterales</taxon>
        <taxon>Desulfobacteraceae</taxon>
        <taxon>Desulfobotulus</taxon>
    </lineage>
</organism>
<name>A0A562RVW9_9BACT</name>
<evidence type="ECO:0000259" key="9">
    <source>
        <dbReference type="Pfam" id="PF00675"/>
    </source>
</evidence>
<reference evidence="11 12" key="1">
    <citation type="submission" date="2019-07" db="EMBL/GenBank/DDBJ databases">
        <title>Genome sequencing of 100 strains of the haloalkaliphilic chemolithoautotrophic sulfur-oxidizing bacterium Thioalkalivibrio.</title>
        <authorList>
            <person name="Muyzer G."/>
        </authorList>
    </citation>
    <scope>NUCLEOTIDE SEQUENCE [LARGE SCALE GENOMIC DNA]</scope>
    <source>
        <strain evidence="11 12">ASO4-4</strain>
    </source>
</reference>
<dbReference type="Pfam" id="PF00675">
    <property type="entry name" value="Peptidase_M16"/>
    <property type="match status" value="2"/>
</dbReference>
<dbReference type="PANTHER" id="PTHR43690:SF17">
    <property type="entry name" value="PROTEIN YHJJ"/>
    <property type="match status" value="1"/>
</dbReference>
<feature type="domain" description="Peptidase M16 N-terminal" evidence="9">
    <location>
        <begin position="63"/>
        <end position="190"/>
    </location>
</feature>
<dbReference type="InterPro" id="IPR011249">
    <property type="entry name" value="Metalloenz_LuxS/M16"/>
</dbReference>
<dbReference type="InterPro" id="IPR001431">
    <property type="entry name" value="Pept_M16_Zn_BS"/>
</dbReference>
<evidence type="ECO:0000256" key="8">
    <source>
        <dbReference type="RuleBase" id="RU004447"/>
    </source>
</evidence>
<evidence type="ECO:0000256" key="1">
    <source>
        <dbReference type="ARBA" id="ARBA00001947"/>
    </source>
</evidence>
<evidence type="ECO:0000313" key="11">
    <source>
        <dbReference type="EMBL" id="TWI73231.1"/>
    </source>
</evidence>
<keyword evidence="5" id="KW-0378">Hydrolase</keyword>
<dbReference type="GO" id="GO:0006508">
    <property type="term" value="P:proteolysis"/>
    <property type="evidence" value="ECO:0007669"/>
    <property type="project" value="UniProtKB-KW"/>
</dbReference>
<evidence type="ECO:0000256" key="7">
    <source>
        <dbReference type="ARBA" id="ARBA00023049"/>
    </source>
</evidence>
<dbReference type="InterPro" id="IPR007863">
    <property type="entry name" value="Peptidase_M16_C"/>
</dbReference>
<dbReference type="Proteomes" id="UP000318307">
    <property type="component" value="Unassembled WGS sequence"/>
</dbReference>
<accession>A0A562RVW9</accession>